<dbReference type="InterPro" id="IPR039426">
    <property type="entry name" value="TonB-dep_rcpt-like"/>
</dbReference>
<evidence type="ECO:0000256" key="3">
    <source>
        <dbReference type="ARBA" id="ARBA00022452"/>
    </source>
</evidence>
<dbReference type="GO" id="GO:0009279">
    <property type="term" value="C:cell outer membrane"/>
    <property type="evidence" value="ECO:0007669"/>
    <property type="project" value="UniProtKB-SubCell"/>
</dbReference>
<feature type="chain" id="PRO_5015488737" evidence="8">
    <location>
        <begin position="25"/>
        <end position="1071"/>
    </location>
</feature>
<comment type="subcellular location">
    <subcellularLocation>
        <location evidence="1 7">Cell outer membrane</location>
        <topology evidence="1 7">Multi-pass membrane protein</topology>
    </subcellularLocation>
</comment>
<keyword evidence="6 7" id="KW-0998">Cell outer membrane</keyword>
<evidence type="ECO:0000256" key="4">
    <source>
        <dbReference type="ARBA" id="ARBA00022692"/>
    </source>
</evidence>
<feature type="domain" description="TonB-dependent receptor plug" evidence="9">
    <location>
        <begin position="149"/>
        <end position="266"/>
    </location>
</feature>
<dbReference type="InterPro" id="IPR023997">
    <property type="entry name" value="TonB-dep_OMP_SusC/RagA_CS"/>
</dbReference>
<evidence type="ECO:0000313" key="10">
    <source>
        <dbReference type="EMBL" id="PTQ98248.1"/>
    </source>
</evidence>
<keyword evidence="11" id="KW-1185">Reference proteome</keyword>
<organism evidence="10 11">
    <name type="scientific">Mucilaginibacter yixingensis</name>
    <dbReference type="NCBI Taxonomy" id="1295612"/>
    <lineage>
        <taxon>Bacteria</taxon>
        <taxon>Pseudomonadati</taxon>
        <taxon>Bacteroidota</taxon>
        <taxon>Sphingobacteriia</taxon>
        <taxon>Sphingobacteriales</taxon>
        <taxon>Sphingobacteriaceae</taxon>
        <taxon>Mucilaginibacter</taxon>
    </lineage>
</organism>
<keyword evidence="5 7" id="KW-0472">Membrane</keyword>
<sequence>MHKFTLSAISIFSICALYGVSAKAQQTDAISAARKDSLALYKADSTRRAQGNKFTGFLRDAATGKPVSGMNISVEAYSAALSDDKGRFTISVPNYDAVLVVKGQGYQLKEIPLKGRKKLPDVLLFEESFNSVYDEANLVTRPMAMNRTANAVNIVNTQGSWENTSAETPDTYLQGKVAGLSVVRRSGSPNAGANLFLRGFSSLFGTNAPLVIVDGMIYDTNQYGSSLASGHIRNPFGNLDLRDVESFTVLKDASASVYGTKGANGVILITTNSRPELATRIDLGIYGEYNYMGNNKLLPLMKAGDYRLYLADVLKSSGMTPEQVAAQPYFNDNPASPTYAMYHNDRNWQKQAFKNGYNQNYNLRVSGGDNVARYVLSLGYANNKGITQNTGITKFNTRFNADLNISRHLTVNANLSFNYAQQNLFDQTASETSPLYLSLIKSPLVGVNDVNAQGVPSPNLADVDAFGIGNPQAVFNKAKENDQNYRFLGGLNFKYDFNKSWAAQTLIGLTADKVRENYFVPRAGVANDTTASGVVDSRLGSQVQRLFNIYSDTRVTFNHTYNRIHYVGLNLGVRFSSFNTETNYNQSSNSAIDQLITVGNGDPLLNRTGGELGKYRWLNNYFTGDYRLYNKYIFNVTVAADASSRFGDRADGMDIGGKKMALLPAVSAAWIVSSEKFLADVNMLEMLKLRASYGLTGNDDIGNYASKQYYISQNWLGMQGLIRGNVGNPYLQWEVNKKLDLGLDASFFQERIGLTFDYFRNTTSHMITRSTAPTVSGLEYVVSNGGGMKTDGYELAINGRIINNSKFKWDLGFNIYTYRNRITALPSTYLSSYYGATILTQVGAPAGLFYGYRTNGVYRTNAEAAAAGISVRNSQGIPVAQQGGDVKFVDVNGDHIIDNADRQAIGNPNPDFAGAITTGFTYGRVNLNALFTFSKGNKVYNETRRLLESESGPQNQLTSVNNRWRVDGQQTNMPRAAYGDPTMNNSFSDRWIEDGSYLRLRTLSVTYDVPLKYKGFKYLKVYATGNNLLTFSKYLGYDPEFAPTGNLLTNGIDNLLDPQFKTIMLGVRIGI</sequence>
<dbReference type="InterPro" id="IPR012910">
    <property type="entry name" value="Plug_dom"/>
</dbReference>
<keyword evidence="8" id="KW-0732">Signal</keyword>
<dbReference type="Gene3D" id="2.170.130.10">
    <property type="entry name" value="TonB-dependent receptor, plug domain"/>
    <property type="match status" value="1"/>
</dbReference>
<dbReference type="AlphaFoldDB" id="A0A2T5JBK0"/>
<evidence type="ECO:0000256" key="8">
    <source>
        <dbReference type="SAM" id="SignalP"/>
    </source>
</evidence>
<dbReference type="EMBL" id="QAOQ01000003">
    <property type="protein sequence ID" value="PTQ98248.1"/>
    <property type="molecule type" value="Genomic_DNA"/>
</dbReference>
<protein>
    <submittedName>
        <fullName evidence="10">TonB-linked SusC/RagA family outer membrane protein</fullName>
    </submittedName>
</protein>
<dbReference type="Pfam" id="PF07715">
    <property type="entry name" value="Plug"/>
    <property type="match status" value="1"/>
</dbReference>
<dbReference type="InterPro" id="IPR023996">
    <property type="entry name" value="TonB-dep_OMP_SusC/RagA"/>
</dbReference>
<dbReference type="NCBIfam" id="TIGR04057">
    <property type="entry name" value="SusC_RagA_signa"/>
    <property type="match status" value="1"/>
</dbReference>
<dbReference type="PROSITE" id="PS52016">
    <property type="entry name" value="TONB_DEPENDENT_REC_3"/>
    <property type="match status" value="1"/>
</dbReference>
<dbReference type="NCBIfam" id="TIGR04056">
    <property type="entry name" value="OMP_RagA_SusC"/>
    <property type="match status" value="1"/>
</dbReference>
<evidence type="ECO:0000259" key="9">
    <source>
        <dbReference type="Pfam" id="PF07715"/>
    </source>
</evidence>
<reference evidence="10 11" key="1">
    <citation type="submission" date="2018-04" db="EMBL/GenBank/DDBJ databases">
        <title>Genomic Encyclopedia of Archaeal and Bacterial Type Strains, Phase II (KMG-II): from individual species to whole genera.</title>
        <authorList>
            <person name="Goeker M."/>
        </authorList>
    </citation>
    <scope>NUCLEOTIDE SEQUENCE [LARGE SCALE GENOMIC DNA]</scope>
    <source>
        <strain evidence="10 11">DSM 26809</strain>
    </source>
</reference>
<dbReference type="RefSeq" id="WP_107828424.1">
    <property type="nucleotide sequence ID" value="NZ_CP160205.1"/>
</dbReference>
<dbReference type="OrthoDB" id="830178at2"/>
<evidence type="ECO:0000313" key="11">
    <source>
        <dbReference type="Proteomes" id="UP000244168"/>
    </source>
</evidence>
<dbReference type="InterPro" id="IPR037066">
    <property type="entry name" value="Plug_dom_sf"/>
</dbReference>
<keyword evidence="2 7" id="KW-0813">Transport</keyword>
<gene>
    <name evidence="10" type="ORF">C8P68_103409</name>
</gene>
<comment type="similarity">
    <text evidence="7">Belongs to the TonB-dependent receptor family.</text>
</comment>
<accession>A0A2T5JBK0</accession>
<evidence type="ECO:0000256" key="6">
    <source>
        <dbReference type="ARBA" id="ARBA00023237"/>
    </source>
</evidence>
<proteinExistence type="inferred from homology"/>
<keyword evidence="4 7" id="KW-0812">Transmembrane</keyword>
<evidence type="ECO:0000256" key="5">
    <source>
        <dbReference type="ARBA" id="ARBA00023136"/>
    </source>
</evidence>
<dbReference type="Gene3D" id="2.40.170.20">
    <property type="entry name" value="TonB-dependent receptor, beta-barrel domain"/>
    <property type="match status" value="1"/>
</dbReference>
<evidence type="ECO:0000256" key="1">
    <source>
        <dbReference type="ARBA" id="ARBA00004571"/>
    </source>
</evidence>
<keyword evidence="3 7" id="KW-1134">Transmembrane beta strand</keyword>
<feature type="signal peptide" evidence="8">
    <location>
        <begin position="1"/>
        <end position="24"/>
    </location>
</feature>
<dbReference type="SUPFAM" id="SSF56935">
    <property type="entry name" value="Porins"/>
    <property type="match status" value="1"/>
</dbReference>
<evidence type="ECO:0000256" key="2">
    <source>
        <dbReference type="ARBA" id="ARBA00022448"/>
    </source>
</evidence>
<name>A0A2T5JBK0_9SPHI</name>
<comment type="caution">
    <text evidence="10">The sequence shown here is derived from an EMBL/GenBank/DDBJ whole genome shotgun (WGS) entry which is preliminary data.</text>
</comment>
<dbReference type="Proteomes" id="UP000244168">
    <property type="component" value="Unassembled WGS sequence"/>
</dbReference>
<dbReference type="InterPro" id="IPR036942">
    <property type="entry name" value="Beta-barrel_TonB_sf"/>
</dbReference>
<evidence type="ECO:0000256" key="7">
    <source>
        <dbReference type="PROSITE-ProRule" id="PRU01360"/>
    </source>
</evidence>